<keyword evidence="8" id="KW-1185">Reference proteome</keyword>
<feature type="transmembrane region" description="Helical" evidence="6">
    <location>
        <begin position="1169"/>
        <end position="1188"/>
    </location>
</feature>
<comment type="caution">
    <text evidence="7">The sequence shown here is derived from an EMBL/GenBank/DDBJ whole genome shotgun (WGS) entry which is preliminary data.</text>
</comment>
<dbReference type="CDD" id="cd13132">
    <property type="entry name" value="MATE_eukaryotic"/>
    <property type="match status" value="3"/>
</dbReference>
<evidence type="ECO:0000256" key="2">
    <source>
        <dbReference type="ARBA" id="ARBA00010199"/>
    </source>
</evidence>
<keyword evidence="4 6" id="KW-1133">Transmembrane helix</keyword>
<feature type="transmembrane region" description="Helical" evidence="6">
    <location>
        <begin position="1020"/>
        <end position="1042"/>
    </location>
</feature>
<evidence type="ECO:0000256" key="4">
    <source>
        <dbReference type="ARBA" id="ARBA00022989"/>
    </source>
</evidence>
<sequence length="1275" mass="138855">MINEKNLELLLDFPLLSNINEKDPENGIKGWYDMYETIEELKKQLELAGPLVVVGFMQYFLLLISVMFVGHLGELSLSSATLATSFAGVTGFRFMLGMASALETLCGQAYGAKQYHMLGIHMQRGMLVVVAISIPILIVWAFAGHIFAFCGQDIELSIHAGVYARWLIPSILPYGLLQCQLRFLQTQSRLKPLLISTGFTSLLHVFLCWALVSRLGLGNKGAALCNAISYWINVLILALYIRYASSCEKTWIGFSKEGARNLPSFLSLAIPSAWLLPNPKLETSMMAISMSTSSLAFRIPSGFSSAVSTRISNELGAGRPKAAKLAARVVLLIALVEGFLLSGIAIAARNVWGYIYTNEEEVVKYLAAVMPVLALSNFMDGIQGVLSGTARGCGWQKLGAQVNLVAYYVVGLPCAVILTFVFHFGAKGLWTGIISGSGLQALLYVLITLRINWELQAMFQSINSKFPPLLSNNIEKGSWSPADRDIAKEFRISSSFQQHRKGSWNPEDCDKGCCDIGEVIEETKKQLELAGPLVLVSFLQYFLQMISIMFVGRLGELSLSSAILATSFAGVTGFSFMLGMGSALETLCGQAYGAKQYHMLGIHMQRGMLVLLAISIPISIIWAFAGHIFAFCGQDMEVSVHAGLYARWLIPSIFPYGLLQCQLRFLQTQSRLKPLVFSTCFTSLIHVLLCWALVFRLGMGNKGAALCNAISYWINVLILALYIRFASSCKETWTGFSKEGAINLVSFLSLAIPSALMQWAYEFLVFMSGLLPNPKLETSMLAISLSISSLVFRIPFGFGSAVSTRVSNELGAGKPKAAKLAARVVLLLAVVEGLLLSGIAVAARNVWGHIYTNEDEVVKYLSTIMPVLALSNFMDGIQGVLSGTARGCGWQKVGAQVNLGAYYLVGLPCAVILTFVFHLGGKMGMGSALETLCGQAYGAKQYHMLGIHMQRGMLVLMAISIPISIIWAFAGHIFAICGQDMEVSVHAGLYARWLIPSIFPYGLLQCQLRFLQTQSRLKPLVISISFTSLIHVLLCWTLVFRLGMGIKGAALCNAISYWINVLILALYIRFASSCKETWTGFSKEGAINLVSFLSLAIPSALMQWAYEFMVLMSGLLPNPKLETSMMAISQSTSSLVFRIPFGFGSAVSTRVSNELGAGRPKAAMLAARIVLLLAVLQGLLLSGIAVAARNVWGYIYTNEDEVVKYLSTIMPVLALSNFMDGIQGVLSGTARGCGWQKLGALVNLGAYYLVGLPSAVILTFVFHLGGKATKVMRHA</sequence>
<dbReference type="EMBL" id="JACXVP010000003">
    <property type="protein sequence ID" value="KAG5618080.1"/>
    <property type="molecule type" value="Genomic_DNA"/>
</dbReference>
<dbReference type="OrthoDB" id="2126698at2759"/>
<feature type="transmembrane region" description="Helical" evidence="6">
    <location>
        <begin position="954"/>
        <end position="975"/>
    </location>
</feature>
<gene>
    <name evidence="7" type="ORF">H5410_017904</name>
</gene>
<feature type="transmembrane region" description="Helical" evidence="6">
    <location>
        <begin position="987"/>
        <end position="1008"/>
    </location>
</feature>
<name>A0A9J6A0S8_SOLCO</name>
<dbReference type="AlphaFoldDB" id="A0A9J6A0S8"/>
<evidence type="ECO:0000313" key="7">
    <source>
        <dbReference type="EMBL" id="KAG5618080.1"/>
    </source>
</evidence>
<feature type="transmembrane region" description="Helical" evidence="6">
    <location>
        <begin position="900"/>
        <end position="919"/>
    </location>
</feature>
<feature type="transmembrane region" description="Helical" evidence="6">
    <location>
        <begin position="51"/>
        <end position="72"/>
    </location>
</feature>
<evidence type="ECO:0000256" key="6">
    <source>
        <dbReference type="RuleBase" id="RU004914"/>
    </source>
</evidence>
<accession>A0A9J6A0S8</accession>
<feature type="transmembrane region" description="Helical" evidence="6">
    <location>
        <begin position="193"/>
        <end position="215"/>
    </location>
</feature>
<proteinExistence type="inferred from homology"/>
<evidence type="ECO:0000256" key="1">
    <source>
        <dbReference type="ARBA" id="ARBA00004141"/>
    </source>
</evidence>
<feature type="transmembrane region" description="Helical" evidence="6">
    <location>
        <begin position="92"/>
        <end position="112"/>
    </location>
</feature>
<feature type="transmembrane region" description="Helical" evidence="6">
    <location>
        <begin position="1245"/>
        <end position="1265"/>
    </location>
</feature>
<feature type="transmembrane region" description="Helical" evidence="6">
    <location>
        <begin position="428"/>
        <end position="449"/>
    </location>
</feature>
<feature type="transmembrane region" description="Helical" evidence="6">
    <location>
        <begin position="744"/>
        <end position="761"/>
    </location>
</feature>
<dbReference type="GO" id="GO:1990961">
    <property type="term" value="P:xenobiotic detoxification by transmembrane export across the plasma membrane"/>
    <property type="evidence" value="ECO:0007669"/>
    <property type="project" value="InterPro"/>
</dbReference>
<dbReference type="Pfam" id="PF01554">
    <property type="entry name" value="MatE"/>
    <property type="match status" value="6"/>
</dbReference>
<keyword evidence="3 6" id="KW-0812">Transmembrane</keyword>
<reference evidence="7 8" key="1">
    <citation type="submission" date="2020-09" db="EMBL/GenBank/DDBJ databases">
        <title>De no assembly of potato wild relative species, Solanum commersonii.</title>
        <authorList>
            <person name="Cho K."/>
        </authorList>
    </citation>
    <scope>NUCLEOTIDE SEQUENCE [LARGE SCALE GENOMIC DNA]</scope>
    <source>
        <strain evidence="7">LZ3.2</strain>
        <tissue evidence="7">Leaf</tissue>
    </source>
</reference>
<dbReference type="Proteomes" id="UP000824120">
    <property type="component" value="Chromosome 3"/>
</dbReference>
<evidence type="ECO:0000256" key="3">
    <source>
        <dbReference type="ARBA" id="ARBA00022692"/>
    </source>
</evidence>
<feature type="transmembrane region" description="Helical" evidence="6">
    <location>
        <begin position="781"/>
        <end position="803"/>
    </location>
</feature>
<evidence type="ECO:0000313" key="8">
    <source>
        <dbReference type="Proteomes" id="UP000824120"/>
    </source>
</evidence>
<feature type="transmembrane region" description="Helical" evidence="6">
    <location>
        <begin position="675"/>
        <end position="697"/>
    </location>
</feature>
<feature type="transmembrane region" description="Helical" evidence="6">
    <location>
        <begin position="329"/>
        <end position="348"/>
    </location>
</feature>
<feature type="transmembrane region" description="Helical" evidence="6">
    <location>
        <begin position="563"/>
        <end position="588"/>
    </location>
</feature>
<dbReference type="InterPro" id="IPR002528">
    <property type="entry name" value="MATE_fam"/>
</dbReference>
<comment type="subcellular location">
    <subcellularLocation>
        <location evidence="1">Membrane</location>
        <topology evidence="1">Multi-pass membrane protein</topology>
    </subcellularLocation>
</comment>
<feature type="transmembrane region" description="Helical" evidence="6">
    <location>
        <begin position="402"/>
        <end position="422"/>
    </location>
</feature>
<feature type="transmembrane region" description="Helical" evidence="6">
    <location>
        <begin position="221"/>
        <end position="241"/>
    </location>
</feature>
<dbReference type="GO" id="GO:0016020">
    <property type="term" value="C:membrane"/>
    <property type="evidence" value="ECO:0007669"/>
    <property type="project" value="UniProtKB-SubCell"/>
</dbReference>
<protein>
    <recommendedName>
        <fullName evidence="6">Protein DETOXIFICATION</fullName>
    </recommendedName>
    <alternativeName>
        <fullName evidence="6">Multidrug and toxic compound extrusion protein</fullName>
    </alternativeName>
</protein>
<comment type="similarity">
    <text evidence="2 6">Belongs to the multi antimicrobial extrusion (MATE) (TC 2.A.66.1) family.</text>
</comment>
<organism evidence="7 8">
    <name type="scientific">Solanum commersonii</name>
    <name type="common">Commerson's wild potato</name>
    <name type="synonym">Commerson's nightshade</name>
    <dbReference type="NCBI Taxonomy" id="4109"/>
    <lineage>
        <taxon>Eukaryota</taxon>
        <taxon>Viridiplantae</taxon>
        <taxon>Streptophyta</taxon>
        <taxon>Embryophyta</taxon>
        <taxon>Tracheophyta</taxon>
        <taxon>Spermatophyta</taxon>
        <taxon>Magnoliopsida</taxon>
        <taxon>eudicotyledons</taxon>
        <taxon>Gunneridae</taxon>
        <taxon>Pentapetalae</taxon>
        <taxon>asterids</taxon>
        <taxon>lamiids</taxon>
        <taxon>Solanales</taxon>
        <taxon>Solanaceae</taxon>
        <taxon>Solanoideae</taxon>
        <taxon>Solaneae</taxon>
        <taxon>Solanum</taxon>
    </lineage>
</organism>
<evidence type="ECO:0000256" key="5">
    <source>
        <dbReference type="ARBA" id="ARBA00023136"/>
    </source>
</evidence>
<dbReference type="PANTHER" id="PTHR11206">
    <property type="entry name" value="MULTIDRUG RESISTANCE PROTEIN"/>
    <property type="match status" value="1"/>
</dbReference>
<feature type="transmembrane region" description="Helical" evidence="6">
    <location>
        <begin position="824"/>
        <end position="843"/>
    </location>
</feature>
<feature type="transmembrane region" description="Helical" evidence="6">
    <location>
        <begin position="1089"/>
        <end position="1106"/>
    </location>
</feature>
<feature type="transmembrane region" description="Helical" evidence="6">
    <location>
        <begin position="703"/>
        <end position="723"/>
    </location>
</feature>
<keyword evidence="5 6" id="KW-0472">Membrane</keyword>
<dbReference type="GO" id="GO:0015297">
    <property type="term" value="F:antiporter activity"/>
    <property type="evidence" value="ECO:0007669"/>
    <property type="project" value="InterPro"/>
</dbReference>
<feature type="transmembrane region" description="Helical" evidence="6">
    <location>
        <begin position="529"/>
        <end position="551"/>
    </location>
</feature>
<feature type="transmembrane region" description="Helical" evidence="6">
    <location>
        <begin position="642"/>
        <end position="663"/>
    </location>
</feature>
<dbReference type="NCBIfam" id="TIGR00797">
    <property type="entry name" value="matE"/>
    <property type="match status" value="2"/>
</dbReference>
<feature type="transmembrane region" description="Helical" evidence="6">
    <location>
        <begin position="609"/>
        <end position="630"/>
    </location>
</feature>
<feature type="transmembrane region" description="Helical" evidence="6">
    <location>
        <begin position="124"/>
        <end position="143"/>
    </location>
</feature>
<dbReference type="InterPro" id="IPR045069">
    <property type="entry name" value="MATE_euk"/>
</dbReference>
<dbReference type="GO" id="GO:0042910">
    <property type="term" value="F:xenobiotic transmembrane transporter activity"/>
    <property type="evidence" value="ECO:0007669"/>
    <property type="project" value="InterPro"/>
</dbReference>
<feature type="transmembrane region" description="Helical" evidence="6">
    <location>
        <begin position="1048"/>
        <end position="1068"/>
    </location>
</feature>